<dbReference type="InterPro" id="IPR046670">
    <property type="entry name" value="DUF6540"/>
</dbReference>
<dbReference type="OrthoDB" id="37659at2759"/>
<proteinExistence type="predicted"/>
<evidence type="ECO:0000313" key="3">
    <source>
        <dbReference type="Proteomes" id="UP000701801"/>
    </source>
</evidence>
<accession>A0A9N9LDP2</accession>
<sequence>MSEAWVRHFDVTTQSWYHRNTSTGESRYSNDNNQDELSEEPRSIHVIRTRGGGPVFKHWALYIDDQVGPYTGFICNIEGKRENYRYVCKRVEIPKSKGNYVDEYQVGYVDTNSLEKLKEFAEAKRIRNEDRFWGCEQWVWEILGELEVEGLLEHREEFEEQIAELERVKGPG</sequence>
<dbReference type="EMBL" id="CAJVRM010000002">
    <property type="protein sequence ID" value="CAG8970782.1"/>
    <property type="molecule type" value="Genomic_DNA"/>
</dbReference>
<dbReference type="AlphaFoldDB" id="A0A9N9LDP2"/>
<feature type="region of interest" description="Disordered" evidence="1">
    <location>
        <begin position="21"/>
        <end position="40"/>
    </location>
</feature>
<keyword evidence="3" id="KW-1185">Reference proteome</keyword>
<name>A0A9N9LDP2_9HELO</name>
<evidence type="ECO:0000256" key="1">
    <source>
        <dbReference type="SAM" id="MobiDB-lite"/>
    </source>
</evidence>
<dbReference type="Proteomes" id="UP000701801">
    <property type="component" value="Unassembled WGS sequence"/>
</dbReference>
<gene>
    <name evidence="2" type="ORF">HYALB_00001569</name>
</gene>
<feature type="compositionally biased region" description="Polar residues" evidence="1">
    <location>
        <begin position="21"/>
        <end position="32"/>
    </location>
</feature>
<reference evidence="2" key="1">
    <citation type="submission" date="2021-07" db="EMBL/GenBank/DDBJ databases">
        <authorList>
            <person name="Durling M."/>
        </authorList>
    </citation>
    <scope>NUCLEOTIDE SEQUENCE</scope>
</reference>
<evidence type="ECO:0000313" key="2">
    <source>
        <dbReference type="EMBL" id="CAG8970782.1"/>
    </source>
</evidence>
<organism evidence="2 3">
    <name type="scientific">Hymenoscyphus albidus</name>
    <dbReference type="NCBI Taxonomy" id="595503"/>
    <lineage>
        <taxon>Eukaryota</taxon>
        <taxon>Fungi</taxon>
        <taxon>Dikarya</taxon>
        <taxon>Ascomycota</taxon>
        <taxon>Pezizomycotina</taxon>
        <taxon>Leotiomycetes</taxon>
        <taxon>Helotiales</taxon>
        <taxon>Helotiaceae</taxon>
        <taxon>Hymenoscyphus</taxon>
    </lineage>
</organism>
<comment type="caution">
    <text evidence="2">The sequence shown here is derived from an EMBL/GenBank/DDBJ whole genome shotgun (WGS) entry which is preliminary data.</text>
</comment>
<protein>
    <submittedName>
        <fullName evidence="2">Uncharacterized protein</fullName>
    </submittedName>
</protein>
<dbReference type="Pfam" id="PF20174">
    <property type="entry name" value="DUF6540"/>
    <property type="match status" value="1"/>
</dbReference>